<reference evidence="2" key="1">
    <citation type="submission" date="2022-10" db="EMBL/GenBank/DDBJ databases">
        <authorList>
            <person name="Yu W.X."/>
        </authorList>
    </citation>
    <scope>NUCLEOTIDE SEQUENCE</scope>
    <source>
        <strain evidence="2">AAT</strain>
    </source>
</reference>
<dbReference type="InterPro" id="IPR016195">
    <property type="entry name" value="Pol/histidinol_Pase-like"/>
</dbReference>
<dbReference type="EMBL" id="JAPDPJ010000011">
    <property type="protein sequence ID" value="MCW3786185.1"/>
    <property type="molecule type" value="Genomic_DNA"/>
</dbReference>
<dbReference type="GO" id="GO:0003824">
    <property type="term" value="F:catalytic activity"/>
    <property type="evidence" value="ECO:0007669"/>
    <property type="project" value="InterPro"/>
</dbReference>
<dbReference type="Pfam" id="PF02811">
    <property type="entry name" value="PHP"/>
    <property type="match status" value="1"/>
</dbReference>
<proteinExistence type="predicted"/>
<protein>
    <submittedName>
        <fullName evidence="2">PHP domain-containing protein</fullName>
    </submittedName>
</protein>
<dbReference type="Proteomes" id="UP001209229">
    <property type="component" value="Unassembled WGS sequence"/>
</dbReference>
<keyword evidence="3" id="KW-1185">Reference proteome</keyword>
<evidence type="ECO:0000259" key="1">
    <source>
        <dbReference type="SMART" id="SM00481"/>
    </source>
</evidence>
<dbReference type="SMART" id="SM00481">
    <property type="entry name" value="POLIIIAc"/>
    <property type="match status" value="1"/>
</dbReference>
<organism evidence="2 3">
    <name type="scientific">Plebeiibacterium sediminum</name>
    <dbReference type="NCBI Taxonomy" id="2992112"/>
    <lineage>
        <taxon>Bacteria</taxon>
        <taxon>Pseudomonadati</taxon>
        <taxon>Bacteroidota</taxon>
        <taxon>Bacteroidia</taxon>
        <taxon>Marinilabiliales</taxon>
        <taxon>Marinilabiliaceae</taxon>
        <taxon>Plebeiibacterium</taxon>
    </lineage>
</organism>
<dbReference type="CDD" id="cd07432">
    <property type="entry name" value="PHP_HisPPase"/>
    <property type="match status" value="1"/>
</dbReference>
<name>A0AAE3M3L5_9BACT</name>
<dbReference type="Gene3D" id="3.20.20.140">
    <property type="entry name" value="Metal-dependent hydrolases"/>
    <property type="match status" value="1"/>
</dbReference>
<comment type="caution">
    <text evidence="2">The sequence shown here is derived from an EMBL/GenBank/DDBJ whole genome shotgun (WGS) entry which is preliminary data.</text>
</comment>
<evidence type="ECO:0000313" key="2">
    <source>
        <dbReference type="EMBL" id="MCW3786185.1"/>
    </source>
</evidence>
<dbReference type="Pfam" id="PF13263">
    <property type="entry name" value="PHP_C"/>
    <property type="match status" value="1"/>
</dbReference>
<dbReference type="SUPFAM" id="SSF89550">
    <property type="entry name" value="PHP domain-like"/>
    <property type="match status" value="1"/>
</dbReference>
<dbReference type="AlphaFoldDB" id="A0AAE3M3L5"/>
<accession>A0AAE3M3L5</accession>
<sequence>MKAFRADLHIHTVLSPCGSLEMSPEQIIQSAKEKDLDIIGIADHNSTRQSRLIKEIGKQNDVFVLCGAEVNTKEEVHCLAFFETDEQLDEFQDYLDQHLPYIQNKPELFGDQVWVDAEGNILGEEDRLLIVGLDQSIDEVADKVEALNGIFIPAHVDRPRYSVSSQLGFISPDLKVSALEVSRIANLKEVLERYSWIKNYPVLTNSDAHVPEDIGAGYSTFLLEAPGFNEIKKALHNEDGRKIISISLKF</sequence>
<dbReference type="InterPro" id="IPR003141">
    <property type="entry name" value="Pol/His_phosphatase_N"/>
</dbReference>
<gene>
    <name evidence="2" type="ORF">OM075_06875</name>
</gene>
<dbReference type="InterPro" id="IPR004013">
    <property type="entry name" value="PHP_dom"/>
</dbReference>
<feature type="domain" description="Polymerase/histidinol phosphatase N-terminal" evidence="1">
    <location>
        <begin position="6"/>
        <end position="74"/>
    </location>
</feature>
<dbReference type="PANTHER" id="PTHR40084">
    <property type="entry name" value="PHOSPHOHYDROLASE, PHP FAMILY"/>
    <property type="match status" value="1"/>
</dbReference>
<dbReference type="RefSeq" id="WP_301189752.1">
    <property type="nucleotide sequence ID" value="NZ_JAPDPJ010000011.1"/>
</dbReference>
<evidence type="ECO:0000313" key="3">
    <source>
        <dbReference type="Proteomes" id="UP001209229"/>
    </source>
</evidence>
<dbReference type="PANTHER" id="PTHR40084:SF1">
    <property type="entry name" value="PHOSPHOTRANSFERASE"/>
    <property type="match status" value="1"/>
</dbReference>